<dbReference type="GO" id="GO:0006935">
    <property type="term" value="P:chemotaxis"/>
    <property type="evidence" value="ECO:0007669"/>
    <property type="project" value="UniProtKB-KW"/>
</dbReference>
<evidence type="ECO:0000256" key="4">
    <source>
        <dbReference type="ARBA" id="ARBA00022475"/>
    </source>
</evidence>
<evidence type="ECO:0000256" key="8">
    <source>
        <dbReference type="ARBA" id="ARBA00022989"/>
    </source>
</evidence>
<organism evidence="12">
    <name type="scientific">uncultured Desulfobacterium sp</name>
    <dbReference type="NCBI Taxonomy" id="201089"/>
    <lineage>
        <taxon>Bacteria</taxon>
        <taxon>Pseudomonadati</taxon>
        <taxon>Thermodesulfobacteriota</taxon>
        <taxon>Desulfobacteria</taxon>
        <taxon>Desulfobacterales</taxon>
        <taxon>Desulfobacteriaceae</taxon>
        <taxon>Desulfobacterium</taxon>
        <taxon>environmental samples</taxon>
    </lineage>
</organism>
<evidence type="ECO:0000256" key="1">
    <source>
        <dbReference type="ARBA" id="ARBA00002254"/>
    </source>
</evidence>
<evidence type="ECO:0000256" key="6">
    <source>
        <dbReference type="ARBA" id="ARBA00022692"/>
    </source>
</evidence>
<comment type="function">
    <text evidence="1 10">Controls the rotational direction of flagella during chemotaxis.</text>
</comment>
<dbReference type="EMBL" id="FR695874">
    <property type="protein sequence ID" value="CBX30139.1"/>
    <property type="molecule type" value="Genomic_DNA"/>
</dbReference>
<evidence type="ECO:0000256" key="7">
    <source>
        <dbReference type="ARBA" id="ARBA00022779"/>
    </source>
</evidence>
<dbReference type="InterPro" id="IPR005503">
    <property type="entry name" value="FliL"/>
</dbReference>
<evidence type="ECO:0000256" key="5">
    <source>
        <dbReference type="ARBA" id="ARBA00022500"/>
    </source>
</evidence>
<reference evidence="12" key="1">
    <citation type="journal article" date="2011" name="Environ. Microbiol.">
        <title>Genomic insights into the metabolic potential of the polycyclic aromatic hydrocarbon degrading sulfate-reducing Deltaproteobacterium N47.</title>
        <authorList>
            <person name="Bergmann F."/>
            <person name="Selesi D."/>
            <person name="Weinmaier T."/>
            <person name="Tischler P."/>
            <person name="Rattei T."/>
            <person name="Meckenstock R.U."/>
        </authorList>
    </citation>
    <scope>NUCLEOTIDE SEQUENCE</scope>
</reference>
<comment type="similarity">
    <text evidence="3 10">Belongs to the FliL family.</text>
</comment>
<gene>
    <name evidence="12" type="ORF">N47_D29480</name>
</gene>
<evidence type="ECO:0000313" key="12">
    <source>
        <dbReference type="EMBL" id="CBX30139.1"/>
    </source>
</evidence>
<keyword evidence="6 10" id="KW-0812">Transmembrane</keyword>
<proteinExistence type="inferred from homology"/>
<keyword evidence="7 10" id="KW-0283">Flagellar rotation</keyword>
<feature type="region of interest" description="Disordered" evidence="11">
    <location>
        <begin position="1"/>
        <end position="88"/>
    </location>
</feature>
<evidence type="ECO:0000256" key="3">
    <source>
        <dbReference type="ARBA" id="ARBA00008281"/>
    </source>
</evidence>
<keyword evidence="9 10" id="KW-0472">Membrane</keyword>
<dbReference type="Pfam" id="PF03748">
    <property type="entry name" value="FliL"/>
    <property type="match status" value="1"/>
</dbReference>
<feature type="compositionally biased region" description="Acidic residues" evidence="11">
    <location>
        <begin position="8"/>
        <end position="22"/>
    </location>
</feature>
<dbReference type="GO" id="GO:0005886">
    <property type="term" value="C:plasma membrane"/>
    <property type="evidence" value="ECO:0007669"/>
    <property type="project" value="UniProtKB-SubCell"/>
</dbReference>
<dbReference type="AlphaFoldDB" id="E1YHM0"/>
<evidence type="ECO:0000256" key="9">
    <source>
        <dbReference type="ARBA" id="ARBA00023136"/>
    </source>
</evidence>
<comment type="subcellular location">
    <subcellularLocation>
        <location evidence="2">Cell membrane</location>
        <topology evidence="2">Single-pass membrane protein</topology>
    </subcellularLocation>
</comment>
<dbReference type="GO" id="GO:0071978">
    <property type="term" value="P:bacterial-type flagellum-dependent swarming motility"/>
    <property type="evidence" value="ECO:0007669"/>
    <property type="project" value="TreeGrafter"/>
</dbReference>
<protein>
    <recommendedName>
        <fullName evidence="10">Flagellar protein FliL</fullName>
    </recommendedName>
</protein>
<evidence type="ECO:0000256" key="10">
    <source>
        <dbReference type="RuleBase" id="RU364125"/>
    </source>
</evidence>
<keyword evidence="5 10" id="KW-0145">Chemotaxis</keyword>
<feature type="transmembrane region" description="Helical" evidence="10">
    <location>
        <begin position="113"/>
        <end position="131"/>
    </location>
</feature>
<keyword evidence="8 10" id="KW-1133">Transmembrane helix</keyword>
<evidence type="ECO:0000256" key="2">
    <source>
        <dbReference type="ARBA" id="ARBA00004162"/>
    </source>
</evidence>
<dbReference type="PANTHER" id="PTHR35091">
    <property type="entry name" value="FLAGELLAR PROTEIN FLIL"/>
    <property type="match status" value="1"/>
</dbReference>
<dbReference type="GO" id="GO:0009425">
    <property type="term" value="C:bacterial-type flagellum basal body"/>
    <property type="evidence" value="ECO:0007669"/>
    <property type="project" value="InterPro"/>
</dbReference>
<accession>E1YHM0</accession>
<feature type="compositionally biased region" description="Basic and acidic residues" evidence="11">
    <location>
        <begin position="48"/>
        <end position="88"/>
    </location>
</feature>
<evidence type="ECO:0000256" key="11">
    <source>
        <dbReference type="SAM" id="MobiDB-lite"/>
    </source>
</evidence>
<name>E1YHM0_9BACT</name>
<dbReference type="PANTHER" id="PTHR35091:SF2">
    <property type="entry name" value="FLAGELLAR PROTEIN FLIL"/>
    <property type="match status" value="1"/>
</dbReference>
<sequence>MDPNKTDIDDEQFAGNELDEPESNLQFNGDELDDQFSGNELDNPGSDVRFKGNELDESDSDKRLASKESDRPDSIIEGETVHVDSPESRKNTVIVDKKECYAGKKKFTVVHKISGIVILLCLLLSVVYFFILRQPEAGSPLIKATKITAKIEKQALVFEPFIVPCEGSKYYTYMLIDISFDASGKNIQTEITEKQNEIRKIIYDILLKKIEGADSIPAAVDLKNDIKSGINAVLENGKIHEVFITKYHAV</sequence>
<keyword evidence="4 10" id="KW-1003">Cell membrane</keyword>